<evidence type="ECO:0000313" key="4">
    <source>
        <dbReference type="Proteomes" id="UP001153954"/>
    </source>
</evidence>
<protein>
    <recommendedName>
        <fullName evidence="5">Transposase</fullName>
    </recommendedName>
</protein>
<dbReference type="Pfam" id="PF13358">
    <property type="entry name" value="DDE_3"/>
    <property type="match status" value="1"/>
</dbReference>
<sequence>MPRIQYTPQEYANMHFIYGECRGNANAAAALYRERYPNLRHPDYRVFIRVHGCFSEGRIPGSGVGGASAGRPVISNDEEIVLDEIERDSSVSTRTLARHTGISKSRIQRILKKNMFHPYHFTRVQTLQQRDYNKRLFFCQQMLAKIEEDPQFFNNILWTDESSFKRDGYFNMHNLHSWQLSNPRLMREDRSQYQFKINYWTGILNGKIIGPFELPGNLSGQSYLQFLQNDLPNLLEDVPDEVRENHWLQNDGCPAHYATQVRAYLNATYENRWIGRLGPILWPPRSPDLNPLDFFYWGCLKEEVYSKPIRNLEELRSRVQQAATKISQRRYARLLKRAFVRRCRICIRVNGRQFEHLL</sequence>
<dbReference type="EMBL" id="CAKOGL010000008">
    <property type="protein sequence ID" value="CAH2089319.1"/>
    <property type="molecule type" value="Genomic_DNA"/>
</dbReference>
<dbReference type="InterPro" id="IPR038717">
    <property type="entry name" value="Tc1-like_DDE_dom"/>
</dbReference>
<dbReference type="InterPro" id="IPR032135">
    <property type="entry name" value="DUF4817"/>
</dbReference>
<name>A0AAU9TV58_EUPED</name>
<dbReference type="AlphaFoldDB" id="A0AAU9TV58"/>
<dbReference type="Pfam" id="PF16087">
    <property type="entry name" value="DUF4817"/>
    <property type="match status" value="1"/>
</dbReference>
<keyword evidence="4" id="KW-1185">Reference proteome</keyword>
<dbReference type="Gene3D" id="3.30.420.10">
    <property type="entry name" value="Ribonuclease H-like superfamily/Ribonuclease H"/>
    <property type="match status" value="1"/>
</dbReference>
<feature type="domain" description="DUF4817" evidence="2">
    <location>
        <begin position="9"/>
        <end position="50"/>
    </location>
</feature>
<dbReference type="PANTHER" id="PTHR47326">
    <property type="entry name" value="TRANSPOSABLE ELEMENT TC3 TRANSPOSASE-LIKE PROTEIN"/>
    <property type="match status" value="1"/>
</dbReference>
<organism evidence="3 4">
    <name type="scientific">Euphydryas editha</name>
    <name type="common">Edith's checkerspot</name>
    <dbReference type="NCBI Taxonomy" id="104508"/>
    <lineage>
        <taxon>Eukaryota</taxon>
        <taxon>Metazoa</taxon>
        <taxon>Ecdysozoa</taxon>
        <taxon>Arthropoda</taxon>
        <taxon>Hexapoda</taxon>
        <taxon>Insecta</taxon>
        <taxon>Pterygota</taxon>
        <taxon>Neoptera</taxon>
        <taxon>Endopterygota</taxon>
        <taxon>Lepidoptera</taxon>
        <taxon>Glossata</taxon>
        <taxon>Ditrysia</taxon>
        <taxon>Papilionoidea</taxon>
        <taxon>Nymphalidae</taxon>
        <taxon>Nymphalinae</taxon>
        <taxon>Euphydryas</taxon>
    </lineage>
</organism>
<proteinExistence type="predicted"/>
<feature type="domain" description="Tc1-like transposase DDE" evidence="1">
    <location>
        <begin position="156"/>
        <end position="316"/>
    </location>
</feature>
<dbReference type="InterPro" id="IPR036397">
    <property type="entry name" value="RNaseH_sf"/>
</dbReference>
<dbReference type="GO" id="GO:0003676">
    <property type="term" value="F:nucleic acid binding"/>
    <property type="evidence" value="ECO:0007669"/>
    <property type="project" value="InterPro"/>
</dbReference>
<accession>A0AAU9TV58</accession>
<gene>
    <name evidence="3" type="ORF">EEDITHA_LOCUS5384</name>
</gene>
<evidence type="ECO:0008006" key="5">
    <source>
        <dbReference type="Google" id="ProtNLM"/>
    </source>
</evidence>
<comment type="caution">
    <text evidence="3">The sequence shown here is derived from an EMBL/GenBank/DDBJ whole genome shotgun (WGS) entry which is preliminary data.</text>
</comment>
<reference evidence="3" key="1">
    <citation type="submission" date="2022-03" db="EMBL/GenBank/DDBJ databases">
        <authorList>
            <person name="Tunstrom K."/>
        </authorList>
    </citation>
    <scope>NUCLEOTIDE SEQUENCE</scope>
</reference>
<evidence type="ECO:0000259" key="1">
    <source>
        <dbReference type="Pfam" id="PF13358"/>
    </source>
</evidence>
<evidence type="ECO:0000259" key="2">
    <source>
        <dbReference type="Pfam" id="PF16087"/>
    </source>
</evidence>
<dbReference type="PANTHER" id="PTHR47326:SF1">
    <property type="entry name" value="HTH PSQ-TYPE DOMAIN-CONTAINING PROTEIN"/>
    <property type="match status" value="1"/>
</dbReference>
<evidence type="ECO:0000313" key="3">
    <source>
        <dbReference type="EMBL" id="CAH2089319.1"/>
    </source>
</evidence>
<dbReference type="Proteomes" id="UP001153954">
    <property type="component" value="Unassembled WGS sequence"/>
</dbReference>